<dbReference type="GO" id="GO:0016020">
    <property type="term" value="C:membrane"/>
    <property type="evidence" value="ECO:0007669"/>
    <property type="project" value="UniProtKB-SubCell"/>
</dbReference>
<dbReference type="InterPro" id="IPR039859">
    <property type="entry name" value="PFA4/ZDH16/20/ERF2-like"/>
</dbReference>
<dbReference type="EMBL" id="KQ241980">
    <property type="protein sequence ID" value="KNC81916.1"/>
    <property type="molecule type" value="Genomic_DNA"/>
</dbReference>
<proteinExistence type="inferred from homology"/>
<evidence type="ECO:0000313" key="9">
    <source>
        <dbReference type="EMBL" id="KNC81916.1"/>
    </source>
</evidence>
<feature type="domain" description="Palmitoyltransferase DHHC" evidence="8">
    <location>
        <begin position="79"/>
        <end position="203"/>
    </location>
</feature>
<dbReference type="Proteomes" id="UP000054560">
    <property type="component" value="Unassembled WGS sequence"/>
</dbReference>
<feature type="transmembrane region" description="Helical" evidence="7">
    <location>
        <begin position="165"/>
        <end position="188"/>
    </location>
</feature>
<protein>
    <recommendedName>
        <fullName evidence="7">Palmitoyltransferase</fullName>
        <ecNumber evidence="7">2.3.1.225</ecNumber>
    </recommendedName>
</protein>
<organism evidence="9 10">
    <name type="scientific">Sphaeroforma arctica JP610</name>
    <dbReference type="NCBI Taxonomy" id="667725"/>
    <lineage>
        <taxon>Eukaryota</taxon>
        <taxon>Ichthyosporea</taxon>
        <taxon>Ichthyophonida</taxon>
        <taxon>Sphaeroforma</taxon>
    </lineage>
</organism>
<dbReference type="GO" id="GO:0019706">
    <property type="term" value="F:protein-cysteine S-palmitoyltransferase activity"/>
    <property type="evidence" value="ECO:0007669"/>
    <property type="project" value="UniProtKB-EC"/>
</dbReference>
<feature type="transmembrane region" description="Helical" evidence="7">
    <location>
        <begin position="12"/>
        <end position="32"/>
    </location>
</feature>
<evidence type="ECO:0000256" key="2">
    <source>
        <dbReference type="ARBA" id="ARBA00022679"/>
    </source>
</evidence>
<keyword evidence="2 7" id="KW-0808">Transferase</keyword>
<feature type="transmembrane region" description="Helical" evidence="7">
    <location>
        <begin position="44"/>
        <end position="63"/>
    </location>
</feature>
<comment type="subcellular location">
    <subcellularLocation>
        <location evidence="1">Membrane</location>
        <topology evidence="1">Multi-pass membrane protein</topology>
    </subcellularLocation>
</comment>
<comment type="similarity">
    <text evidence="7">Belongs to the DHHC palmitoyltransferase family.</text>
</comment>
<evidence type="ECO:0000256" key="4">
    <source>
        <dbReference type="ARBA" id="ARBA00022989"/>
    </source>
</evidence>
<dbReference type="EC" id="2.3.1.225" evidence="7"/>
<evidence type="ECO:0000256" key="1">
    <source>
        <dbReference type="ARBA" id="ARBA00004141"/>
    </source>
</evidence>
<dbReference type="InterPro" id="IPR001594">
    <property type="entry name" value="Palmitoyltrfase_DHHC"/>
</dbReference>
<reference evidence="9 10" key="1">
    <citation type="submission" date="2011-02" db="EMBL/GenBank/DDBJ databases">
        <title>The Genome Sequence of Sphaeroforma arctica JP610.</title>
        <authorList>
            <consortium name="The Broad Institute Genome Sequencing Platform"/>
            <person name="Russ C."/>
            <person name="Cuomo C."/>
            <person name="Young S.K."/>
            <person name="Zeng Q."/>
            <person name="Gargeya S."/>
            <person name="Alvarado L."/>
            <person name="Berlin A."/>
            <person name="Chapman S.B."/>
            <person name="Chen Z."/>
            <person name="Freedman E."/>
            <person name="Gellesch M."/>
            <person name="Goldberg J."/>
            <person name="Griggs A."/>
            <person name="Gujja S."/>
            <person name="Heilman E."/>
            <person name="Heiman D."/>
            <person name="Howarth C."/>
            <person name="Mehta T."/>
            <person name="Neiman D."/>
            <person name="Pearson M."/>
            <person name="Roberts A."/>
            <person name="Saif S."/>
            <person name="Shea T."/>
            <person name="Shenoy N."/>
            <person name="Sisk P."/>
            <person name="Stolte C."/>
            <person name="Sykes S."/>
            <person name="White J."/>
            <person name="Yandava C."/>
            <person name="Burger G."/>
            <person name="Gray M.W."/>
            <person name="Holland P.W.H."/>
            <person name="King N."/>
            <person name="Lang F.B.F."/>
            <person name="Roger A.J."/>
            <person name="Ruiz-Trillo I."/>
            <person name="Haas B."/>
            <person name="Nusbaum C."/>
            <person name="Birren B."/>
        </authorList>
    </citation>
    <scope>NUCLEOTIDE SEQUENCE [LARGE SCALE GENOMIC DNA]</scope>
    <source>
        <strain evidence="9 10">JP610</strain>
    </source>
</reference>
<evidence type="ECO:0000259" key="8">
    <source>
        <dbReference type="Pfam" id="PF01529"/>
    </source>
</evidence>
<dbReference type="GeneID" id="25906293"/>
<comment type="domain">
    <text evidence="7">The DHHC domain is required for palmitoyltransferase activity.</text>
</comment>
<evidence type="ECO:0000313" key="10">
    <source>
        <dbReference type="Proteomes" id="UP000054560"/>
    </source>
</evidence>
<keyword evidence="6 7" id="KW-0012">Acyltransferase</keyword>
<sequence>MKCPKIVHWGPLVTICLIAFHTLGTEIVLYRTWRDHEQPVYHSIVHMGLAFMLVLSYLCSMYLGPGEFPMAWEPADKREQLQYCYQCERFKPPRAHHCRECGTCCPKMDHHCPWINGCVGWKNQKAFVLFLLYVVLDGFHSMYIIGWRAYLLVHFGLVWRQPMLFADVFLVGSVAFAVWLAVGVLLFFQLRIVLRNRSDIEAWIMLKADDRRQPEEEPFAFPYTLSRRANFAAVFGPSPLWWFIPTASHGNGLWWDVVEGCDQYTLTREQLAQKRAKRKEAQLMRVTQPFNRGWFGCGWGHQTWRTHPSMDDERLAVEVSDLLLITRDKKHWLYGEKLTSEGEDLSMADRAKAHGWMPRTCAQELDTHSDEYAELAGEYFQLTTKPVQAVGKSTIDEETNADMEAETKKNL</sequence>
<dbReference type="PROSITE" id="PS50216">
    <property type="entry name" value="DHHC"/>
    <property type="match status" value="1"/>
</dbReference>
<comment type="catalytic activity">
    <reaction evidence="7">
        <text>L-cysteinyl-[protein] + hexadecanoyl-CoA = S-hexadecanoyl-L-cysteinyl-[protein] + CoA</text>
        <dbReference type="Rhea" id="RHEA:36683"/>
        <dbReference type="Rhea" id="RHEA-COMP:10131"/>
        <dbReference type="Rhea" id="RHEA-COMP:11032"/>
        <dbReference type="ChEBI" id="CHEBI:29950"/>
        <dbReference type="ChEBI" id="CHEBI:57287"/>
        <dbReference type="ChEBI" id="CHEBI:57379"/>
        <dbReference type="ChEBI" id="CHEBI:74151"/>
        <dbReference type="EC" id="2.3.1.225"/>
    </reaction>
</comment>
<dbReference type="PANTHER" id="PTHR12246">
    <property type="entry name" value="PALMITOYLTRANSFERASE ZDHHC16"/>
    <property type="match status" value="1"/>
</dbReference>
<keyword evidence="10" id="KW-1185">Reference proteome</keyword>
<evidence type="ECO:0000256" key="7">
    <source>
        <dbReference type="RuleBase" id="RU079119"/>
    </source>
</evidence>
<dbReference type="OrthoDB" id="331948at2759"/>
<name>A0A0L0FZC9_9EUKA</name>
<evidence type="ECO:0000256" key="3">
    <source>
        <dbReference type="ARBA" id="ARBA00022692"/>
    </source>
</evidence>
<dbReference type="AlphaFoldDB" id="A0A0L0FZC9"/>
<accession>A0A0L0FZC9</accession>
<gene>
    <name evidence="9" type="ORF">SARC_05789</name>
</gene>
<keyword evidence="5 7" id="KW-0472">Membrane</keyword>
<evidence type="ECO:0000256" key="5">
    <source>
        <dbReference type="ARBA" id="ARBA00023136"/>
    </source>
</evidence>
<dbReference type="RefSeq" id="XP_014155818.1">
    <property type="nucleotide sequence ID" value="XM_014300343.1"/>
</dbReference>
<keyword evidence="4 7" id="KW-1133">Transmembrane helix</keyword>
<dbReference type="eggNOG" id="KOG1314">
    <property type="taxonomic scope" value="Eukaryota"/>
</dbReference>
<dbReference type="Pfam" id="PF01529">
    <property type="entry name" value="DHHC"/>
    <property type="match status" value="1"/>
</dbReference>
<evidence type="ECO:0000256" key="6">
    <source>
        <dbReference type="ARBA" id="ARBA00023315"/>
    </source>
</evidence>
<feature type="transmembrane region" description="Helical" evidence="7">
    <location>
        <begin position="126"/>
        <end position="145"/>
    </location>
</feature>
<keyword evidence="3 7" id="KW-0812">Transmembrane</keyword>